<evidence type="ECO:0000259" key="4">
    <source>
        <dbReference type="Pfam" id="PF08241"/>
    </source>
</evidence>
<comment type="caution">
    <text evidence="5">The sequence shown here is derived from an EMBL/GenBank/DDBJ whole genome shotgun (WGS) entry which is preliminary data.</text>
</comment>
<proteinExistence type="inferred from homology"/>
<keyword evidence="3" id="KW-0808">Transferase</keyword>
<dbReference type="Proteomes" id="UP000237631">
    <property type="component" value="Unassembled WGS sequence"/>
</dbReference>
<dbReference type="GO" id="GO:0008757">
    <property type="term" value="F:S-adenosylmethionine-dependent methyltransferase activity"/>
    <property type="evidence" value="ECO:0007669"/>
    <property type="project" value="InterPro"/>
</dbReference>
<evidence type="ECO:0000256" key="1">
    <source>
        <dbReference type="ARBA" id="ARBA00008361"/>
    </source>
</evidence>
<dbReference type="Pfam" id="PF08241">
    <property type="entry name" value="Methyltransf_11"/>
    <property type="match status" value="1"/>
</dbReference>
<protein>
    <recommendedName>
        <fullName evidence="4">Methyltransferase type 11 domain-containing protein</fullName>
    </recommendedName>
</protein>
<dbReference type="AlphaFoldDB" id="A0A2S6CKC5"/>
<evidence type="ECO:0000313" key="6">
    <source>
        <dbReference type="Proteomes" id="UP000237631"/>
    </source>
</evidence>
<name>A0A2S6CKC5_9PEZI</name>
<accession>A0A2S6CKC5</accession>
<dbReference type="GO" id="GO:0032259">
    <property type="term" value="P:methylation"/>
    <property type="evidence" value="ECO:0007669"/>
    <property type="project" value="UniProtKB-KW"/>
</dbReference>
<dbReference type="SUPFAM" id="SSF53335">
    <property type="entry name" value="S-adenosyl-L-methionine-dependent methyltransferases"/>
    <property type="match status" value="1"/>
</dbReference>
<feature type="domain" description="Methyltransferase type 11" evidence="4">
    <location>
        <begin position="51"/>
        <end position="142"/>
    </location>
</feature>
<organism evidence="5 6">
    <name type="scientific">Cercospora berteroae</name>
    <dbReference type="NCBI Taxonomy" id="357750"/>
    <lineage>
        <taxon>Eukaryota</taxon>
        <taxon>Fungi</taxon>
        <taxon>Dikarya</taxon>
        <taxon>Ascomycota</taxon>
        <taxon>Pezizomycotina</taxon>
        <taxon>Dothideomycetes</taxon>
        <taxon>Dothideomycetidae</taxon>
        <taxon>Mycosphaerellales</taxon>
        <taxon>Mycosphaerellaceae</taxon>
        <taxon>Cercospora</taxon>
    </lineage>
</organism>
<evidence type="ECO:0000256" key="3">
    <source>
        <dbReference type="ARBA" id="ARBA00022679"/>
    </source>
</evidence>
<reference evidence="6" key="1">
    <citation type="journal article" date="2017" name="bioRxiv">
        <title>Conservation of a gene cluster reveals novel cercosporin biosynthetic mechanisms and extends production to the genus Colletotrichum.</title>
        <authorList>
            <person name="de Jonge R."/>
            <person name="Ebert M.K."/>
            <person name="Huitt-Roehl C.R."/>
            <person name="Pal P."/>
            <person name="Suttle J.C."/>
            <person name="Spanner R.E."/>
            <person name="Neubauer J.D."/>
            <person name="Jurick W.M.II."/>
            <person name="Stott K.A."/>
            <person name="Secor G.A."/>
            <person name="Thomma B.P.H.J."/>
            <person name="Van de Peer Y."/>
            <person name="Townsend C.A."/>
            <person name="Bolton M.D."/>
        </authorList>
    </citation>
    <scope>NUCLEOTIDE SEQUENCE [LARGE SCALE GENOMIC DNA]</scope>
    <source>
        <strain evidence="6">CBS538.71</strain>
    </source>
</reference>
<dbReference type="InterPro" id="IPR029063">
    <property type="entry name" value="SAM-dependent_MTases_sf"/>
</dbReference>
<dbReference type="InterPro" id="IPR013216">
    <property type="entry name" value="Methyltransf_11"/>
</dbReference>
<dbReference type="InterPro" id="IPR051052">
    <property type="entry name" value="Diverse_substrate_MTase"/>
</dbReference>
<comment type="similarity">
    <text evidence="1">Belongs to the methyltransferase superfamily.</text>
</comment>
<keyword evidence="6" id="KW-1185">Reference proteome</keyword>
<dbReference type="Gene3D" id="3.40.50.150">
    <property type="entry name" value="Vaccinia Virus protein VP39"/>
    <property type="match status" value="1"/>
</dbReference>
<dbReference type="STRING" id="357750.A0A2S6CKC5"/>
<keyword evidence="2" id="KW-0489">Methyltransferase</keyword>
<evidence type="ECO:0000313" key="5">
    <source>
        <dbReference type="EMBL" id="PPJ60172.1"/>
    </source>
</evidence>
<sequence length="307" mass="34309">MHGQVNQDIFNLDEGFWDNYLRGRPSPPDSFFARIFDYHEAKNGQFNNVHDIGAGNGPFSHQLKSRFDHVLVSDIATSNVELARARLGDNGYSYRTAKLEKASDLREGKMDLVFAANVMHFPDQELAMKAISHQLAPGGTFAAALFGPARFEDPKIQALWQRMNYEGGRTLLSKSDRIEETIGIMSRTQDHYNVAPLDPALFDKGAQRIHLNMGKGGIVGMLPPETAKLHSEPDYAGHDDQLIDEDDIEWHFTTSFSGLMEHVASFPFLAPETPELQKMLEELEECCGTQNAIQGYVPVTLILATRS</sequence>
<dbReference type="OrthoDB" id="10027013at2759"/>
<dbReference type="EMBL" id="PNEN01000304">
    <property type="protein sequence ID" value="PPJ60172.1"/>
    <property type="molecule type" value="Genomic_DNA"/>
</dbReference>
<dbReference type="PANTHER" id="PTHR44942:SF4">
    <property type="entry name" value="METHYLTRANSFERASE TYPE 11 DOMAIN-CONTAINING PROTEIN"/>
    <property type="match status" value="1"/>
</dbReference>
<dbReference type="PANTHER" id="PTHR44942">
    <property type="entry name" value="METHYLTRANSF_11 DOMAIN-CONTAINING PROTEIN"/>
    <property type="match status" value="1"/>
</dbReference>
<gene>
    <name evidence="5" type="ORF">CBER1_08998</name>
</gene>
<evidence type="ECO:0000256" key="2">
    <source>
        <dbReference type="ARBA" id="ARBA00022603"/>
    </source>
</evidence>